<evidence type="ECO:0000259" key="1">
    <source>
        <dbReference type="Pfam" id="PF08885"/>
    </source>
</evidence>
<dbReference type="AlphaFoldDB" id="A0A7X1B4Y3"/>
<dbReference type="EMBL" id="JACHVC010000006">
    <property type="protein sequence ID" value="MBC2605723.1"/>
    <property type="molecule type" value="Genomic_DNA"/>
</dbReference>
<reference evidence="2 3" key="1">
    <citation type="submission" date="2020-07" db="EMBL/GenBank/DDBJ databases">
        <authorList>
            <person name="Feng X."/>
        </authorList>
    </citation>
    <scope>NUCLEOTIDE SEQUENCE [LARGE SCALE GENOMIC DNA]</scope>
    <source>
        <strain evidence="2 3">JCM23202</strain>
    </source>
</reference>
<dbReference type="Proteomes" id="UP000526501">
    <property type="component" value="Unassembled WGS sequence"/>
</dbReference>
<evidence type="ECO:0000313" key="3">
    <source>
        <dbReference type="Proteomes" id="UP000526501"/>
    </source>
</evidence>
<dbReference type="InterPro" id="IPR014982">
    <property type="entry name" value="GSCFA"/>
</dbReference>
<protein>
    <submittedName>
        <fullName evidence="2">GSCFA domain-containing protein</fullName>
    </submittedName>
</protein>
<comment type="caution">
    <text evidence="2">The sequence shown here is derived from an EMBL/GenBank/DDBJ whole genome shotgun (WGS) entry which is preliminary data.</text>
</comment>
<proteinExistence type="predicted"/>
<sequence>MRLQTKVEIPYSHLKYSHDDVFVSLGSCFAEELGSRLEARLFDCVSNPFGTLYNPVAISELATRALDKQTFAEDEFFQHQELWRHFIIHSSLASTSLSESISRANDALVLLRESLLNCDLLCLTLGSAWIYQTEGADTIVAHNHRLPLEKFTRRILKTQEIVDSISNLTERLPRAKVCLTVSPVRHLRDGLIENNRSKSTLILACHELENSSIQIDYFPSYEILLDELRDYRFYSSDLTHPNQIATDYIWERFCDTYLSPLASKLCREIESILTALHHRPHHTDTTSYAAFKAGLQKRIQSIADSGICIAPLEEIFSKLP</sequence>
<gene>
    <name evidence="2" type="ORF">H5P27_06670</name>
</gene>
<feature type="domain" description="GSCFA" evidence="1">
    <location>
        <begin position="22"/>
        <end position="253"/>
    </location>
</feature>
<organism evidence="2 3">
    <name type="scientific">Pelagicoccus albus</name>
    <dbReference type="NCBI Taxonomy" id="415222"/>
    <lineage>
        <taxon>Bacteria</taxon>
        <taxon>Pseudomonadati</taxon>
        <taxon>Verrucomicrobiota</taxon>
        <taxon>Opitutia</taxon>
        <taxon>Puniceicoccales</taxon>
        <taxon>Pelagicoccaceae</taxon>
        <taxon>Pelagicoccus</taxon>
    </lineage>
</organism>
<evidence type="ECO:0000313" key="2">
    <source>
        <dbReference type="EMBL" id="MBC2605723.1"/>
    </source>
</evidence>
<dbReference type="RefSeq" id="WP_185659588.1">
    <property type="nucleotide sequence ID" value="NZ_CAWPOO010000006.1"/>
</dbReference>
<name>A0A7X1B4Y3_9BACT</name>
<dbReference type="Pfam" id="PF08885">
    <property type="entry name" value="GSCFA"/>
    <property type="match status" value="1"/>
</dbReference>
<accession>A0A7X1B4Y3</accession>
<keyword evidence="3" id="KW-1185">Reference proteome</keyword>